<dbReference type="PANTHER" id="PTHR46957">
    <property type="entry name" value="CYTOKINE RECEPTOR"/>
    <property type="match status" value="1"/>
</dbReference>
<feature type="transmembrane region" description="Helical" evidence="2">
    <location>
        <begin position="871"/>
        <end position="893"/>
    </location>
</feature>
<gene>
    <name evidence="5" type="ORF">M5D96_012496</name>
</gene>
<feature type="domain" description="Fibronectin type-III" evidence="4">
    <location>
        <begin position="228"/>
        <end position="328"/>
    </location>
</feature>
<evidence type="ECO:0000313" key="5">
    <source>
        <dbReference type="EMBL" id="KAI8034673.1"/>
    </source>
</evidence>
<dbReference type="Pfam" id="PF00041">
    <property type="entry name" value="fn3"/>
    <property type="match status" value="2"/>
</dbReference>
<dbReference type="EMBL" id="JAMKOV010000061">
    <property type="protein sequence ID" value="KAI8034673.1"/>
    <property type="molecule type" value="Genomic_DNA"/>
</dbReference>
<dbReference type="InterPro" id="IPR013783">
    <property type="entry name" value="Ig-like_fold"/>
</dbReference>
<evidence type="ECO:0000313" key="6">
    <source>
        <dbReference type="Proteomes" id="UP001059596"/>
    </source>
</evidence>
<keyword evidence="2" id="KW-0472">Membrane</keyword>
<accession>A0A9P9YDQ9</accession>
<keyword evidence="2" id="KW-1133">Transmembrane helix</keyword>
<protein>
    <recommendedName>
        <fullName evidence="4">Fibronectin type-III domain-containing protein</fullName>
    </recommendedName>
</protein>
<dbReference type="AlphaFoldDB" id="A0A9P9YDQ9"/>
<feature type="domain" description="Fibronectin type-III" evidence="4">
    <location>
        <begin position="524"/>
        <end position="619"/>
    </location>
</feature>
<comment type="caution">
    <text evidence="5">The sequence shown here is derived from an EMBL/GenBank/DDBJ whole genome shotgun (WGS) entry which is preliminary data.</text>
</comment>
<dbReference type="InterPro" id="IPR003961">
    <property type="entry name" value="FN3_dom"/>
</dbReference>
<dbReference type="GO" id="GO:0016020">
    <property type="term" value="C:membrane"/>
    <property type="evidence" value="ECO:0007669"/>
    <property type="project" value="UniProtKB-SubCell"/>
</dbReference>
<evidence type="ECO:0000256" key="2">
    <source>
        <dbReference type="SAM" id="Phobius"/>
    </source>
</evidence>
<name>A0A9P9YDQ9_9MUSC</name>
<dbReference type="Proteomes" id="UP001059596">
    <property type="component" value="Unassembled WGS sequence"/>
</dbReference>
<feature type="signal peptide" evidence="3">
    <location>
        <begin position="1"/>
        <end position="23"/>
    </location>
</feature>
<dbReference type="Gene3D" id="2.60.40.10">
    <property type="entry name" value="Immunoglobulins"/>
    <property type="match status" value="4"/>
</dbReference>
<keyword evidence="6" id="KW-1185">Reference proteome</keyword>
<organism evidence="5 6">
    <name type="scientific">Drosophila gunungcola</name>
    <name type="common">fruit fly</name>
    <dbReference type="NCBI Taxonomy" id="103775"/>
    <lineage>
        <taxon>Eukaryota</taxon>
        <taxon>Metazoa</taxon>
        <taxon>Ecdysozoa</taxon>
        <taxon>Arthropoda</taxon>
        <taxon>Hexapoda</taxon>
        <taxon>Insecta</taxon>
        <taxon>Pterygota</taxon>
        <taxon>Neoptera</taxon>
        <taxon>Endopterygota</taxon>
        <taxon>Diptera</taxon>
        <taxon>Brachycera</taxon>
        <taxon>Muscomorpha</taxon>
        <taxon>Ephydroidea</taxon>
        <taxon>Drosophilidae</taxon>
        <taxon>Drosophila</taxon>
        <taxon>Sophophora</taxon>
    </lineage>
</organism>
<keyword evidence="2" id="KW-0812">Transmembrane</keyword>
<feature type="domain" description="Fibronectin type-III" evidence="4">
    <location>
        <begin position="623"/>
        <end position="723"/>
    </location>
</feature>
<feature type="region of interest" description="Disordered" evidence="1">
    <location>
        <begin position="1017"/>
        <end position="1073"/>
    </location>
</feature>
<dbReference type="InterPro" id="IPR050713">
    <property type="entry name" value="RTP_Phos/Ushers"/>
</dbReference>
<dbReference type="SMART" id="SM00060">
    <property type="entry name" value="FN3"/>
    <property type="match status" value="4"/>
</dbReference>
<sequence>MAPQVQLGLLLLLLAGCHGGAQAVVEPGWLIPDKVELAIGGDFNISCTLNEAYFREVNATERCAVEELYFQTGSLQFRNATYIRRLNNTTILFSAQNASEQEQEYLCMCRDYVINTSKVYVGTRPLLVRDFNCLDHDFQFMVCNFTQPPNKVITKYNISYNTNKDWRYSNSLDCNFDAAPVVTCNLTDDNYKRFSEIFYFRLFISNALGHEIQPITMNHFERLVPARPGQNLTLVNRTESSVCLSWEMPRRSNYNRGLVWQVRVLPDNFEPLSRPSWRNNSSTIKDTLCLTELPFAGYNYTLKVRVRANQNNTMWSEPLDYEFATAPARPRRPPRVTYGSFYVYSSEEGMRFYWEPLEPHELNGPNPGDPALIKVESNSAMIDHWNMNAVHHFLIRSSNSEGVSVNATSMTIGPISNRDFRRREPKNIRSVYHPTNESYTLSWEPPEDQMELMNYTVFWCKPQPARLSECKGSIRFAQVSSGLQQFTTARDQPALLMAVSANYRSHNTGMHWVICSSDKKDDLAKMEPSIDVATSTTLTVSWVPKGVCTVILDGYKLTYCQRSTGRPDNCTTVKLDRYANKHVIQNLVPYTEYSVKMLMYSDSRASKYSDELVNRTGEAAPSQPRELQMLRVTSASVELAWKPPLLANGVVRSYEGTYRSLHDNVTEYFRVGASTEELLDREKPIAYTLGNLTAFTRYEVSVRARTLYPSEPSNVIHLSTAIGVPSPPTLLVTNNKDQSSRLVWQAPMMPAGRIDFYEVSLRDTNASCLFSTILPGRNRSFVMATPRCTSHNPFQLAVRAINVEQHPQFDGAEPVLQLPSQGCEARTDALSEEDRRQFMTYAGNTTAYRLYRSDWGAYGFICTPDTHSVKAMYQTIEVSVAILVLGVIFYLVYKKYRKMSDIDLVLPQGIMETLKKPMDMGGLGLGLGPDSSVSGGIVCTRVDDTPQYTPQDHLPHDFSSCGSESSKLLRTQSSFNGSGCGDRDGYEDHQVRGPMTITGPPTSYLAMRHGLLVQNDMERESEREQAREREREQQHQRENDLDREQEHQRSTTTTTATNGYIKPTQMKSWTDPANAMPAPSMSLPLSGYVPVPVPIPHPRFNPAPAQAPTPSAAAAASTFFPPAHLLNMDNYVQASDLHKLKPLVAAPLPPPQLSGGAGGGGAVLTGGPSPTGAAATPLPFQLPPVGAVGAAGQTTAQLPTPKLADIGYTTMEQLQRTGLIKPPLAAAVGSPTHVAGGATASGTHPHGRHQPQINGYVTPQDLNALAHNRHVL</sequence>
<evidence type="ECO:0000256" key="1">
    <source>
        <dbReference type="SAM" id="MobiDB-lite"/>
    </source>
</evidence>
<evidence type="ECO:0000256" key="3">
    <source>
        <dbReference type="SAM" id="SignalP"/>
    </source>
</evidence>
<reference evidence="5" key="1">
    <citation type="journal article" date="2023" name="Genome Biol. Evol.">
        <title>Long-read-based Genome Assembly of Drosophila gunungcola Reveals Fewer Chemosensory Genes in Flower-breeding Species.</title>
        <authorList>
            <person name="Negi A."/>
            <person name="Liao B.Y."/>
            <person name="Yeh S.D."/>
        </authorList>
    </citation>
    <scope>NUCLEOTIDE SEQUENCE</scope>
    <source>
        <strain evidence="5">Sukarami</strain>
    </source>
</reference>
<feature type="region of interest" description="Disordered" evidence="1">
    <location>
        <begin position="972"/>
        <end position="1001"/>
    </location>
</feature>
<feature type="compositionally biased region" description="Basic and acidic residues" evidence="1">
    <location>
        <begin position="981"/>
        <end position="991"/>
    </location>
</feature>
<dbReference type="SUPFAM" id="SSF49265">
    <property type="entry name" value="Fibronectin type III"/>
    <property type="match status" value="3"/>
</dbReference>
<dbReference type="InterPro" id="IPR036116">
    <property type="entry name" value="FN3_sf"/>
</dbReference>
<feature type="compositionally biased region" description="Basic and acidic residues" evidence="1">
    <location>
        <begin position="1017"/>
        <end position="1049"/>
    </location>
</feature>
<feature type="chain" id="PRO_5040425885" description="Fibronectin type-III domain-containing protein" evidence="3">
    <location>
        <begin position="24"/>
        <end position="1272"/>
    </location>
</feature>
<keyword evidence="3" id="KW-0732">Signal</keyword>
<evidence type="ECO:0000259" key="4">
    <source>
        <dbReference type="PROSITE" id="PS50853"/>
    </source>
</evidence>
<dbReference type="CDD" id="cd00063">
    <property type="entry name" value="FN3"/>
    <property type="match status" value="2"/>
</dbReference>
<dbReference type="PANTHER" id="PTHR46957:SF3">
    <property type="entry name" value="CYTOKINE RECEPTOR"/>
    <property type="match status" value="1"/>
</dbReference>
<dbReference type="PROSITE" id="PS50853">
    <property type="entry name" value="FN3"/>
    <property type="match status" value="3"/>
</dbReference>
<proteinExistence type="predicted"/>